<name>A0ACC2L868_PERAE</name>
<accession>A0ACC2L868</accession>
<evidence type="ECO:0000313" key="1">
    <source>
        <dbReference type="EMBL" id="KAJ8629640.1"/>
    </source>
</evidence>
<keyword evidence="2" id="KW-1185">Reference proteome</keyword>
<reference evidence="1 2" key="1">
    <citation type="journal article" date="2022" name="Hortic Res">
        <title>A haplotype resolved chromosomal level avocado genome allows analysis of novel avocado genes.</title>
        <authorList>
            <person name="Nath O."/>
            <person name="Fletcher S.J."/>
            <person name="Hayward A."/>
            <person name="Shaw L.M."/>
            <person name="Masouleh A.K."/>
            <person name="Furtado A."/>
            <person name="Henry R.J."/>
            <person name="Mitter N."/>
        </authorList>
    </citation>
    <scope>NUCLEOTIDE SEQUENCE [LARGE SCALE GENOMIC DNA]</scope>
    <source>
        <strain evidence="2">cv. Hass</strain>
    </source>
</reference>
<sequence length="573" mass="63723">MTTEKSESSSSSPVFHIQSENSGFNAGITLTESNYDVWSQILEMQIAKREKLEYIIGNTPQPKETDVSYVKWYAENQKVKRWLLTSMAPEIMKRYLRLRTACEIWNALAKAFYDGSDESQIFALNQRAFSTKQVGRSLPTYYGDLVEIFQELDHRDKIVMKDPDDVIAYKKSVERLRVHICLNGLDAEFDQLRGEILGKDPVLDFEDTYAYVRRDAIRRTVLNGEFDQSESSAMVARRSNPKQWRTNPKQERPSGSPNLITDQTRSSGSQNRSYEIGAARPERICTHCGENEHTKARCYELIGFPEWWDPAKAPRKRNSKSNHHASVAVAEPSNTTPKEASSLIATSGTLGKALNTSASNSSSTWIIDSGATDHMTFDVNHIHSMKPSEQPVVSTANGTPSSVIGEGSITLTKGLNLNSVLVVPSLHYNLLSVAQKGYRCYHPTSRKEYVTLDVVFHEEEMYYSAPESPLQGESRNELESLDELETLNYSFVTSDSTNGDNLDNSGEGINETSGHILDDGNSLDQIEEDLPPPVPASPCQSVPLNQLLSQSDSIPKSQVFGREGSSPEGTGGG</sequence>
<gene>
    <name evidence="1" type="ORF">MRB53_022963</name>
</gene>
<comment type="caution">
    <text evidence="1">The sequence shown here is derived from an EMBL/GenBank/DDBJ whole genome shotgun (WGS) entry which is preliminary data.</text>
</comment>
<dbReference type="Proteomes" id="UP001234297">
    <property type="component" value="Chromosome 7"/>
</dbReference>
<dbReference type="EMBL" id="CM056815">
    <property type="protein sequence ID" value="KAJ8629640.1"/>
    <property type="molecule type" value="Genomic_DNA"/>
</dbReference>
<evidence type="ECO:0000313" key="2">
    <source>
        <dbReference type="Proteomes" id="UP001234297"/>
    </source>
</evidence>
<organism evidence="1 2">
    <name type="scientific">Persea americana</name>
    <name type="common">Avocado</name>
    <dbReference type="NCBI Taxonomy" id="3435"/>
    <lineage>
        <taxon>Eukaryota</taxon>
        <taxon>Viridiplantae</taxon>
        <taxon>Streptophyta</taxon>
        <taxon>Embryophyta</taxon>
        <taxon>Tracheophyta</taxon>
        <taxon>Spermatophyta</taxon>
        <taxon>Magnoliopsida</taxon>
        <taxon>Magnoliidae</taxon>
        <taxon>Laurales</taxon>
        <taxon>Lauraceae</taxon>
        <taxon>Persea</taxon>
    </lineage>
</organism>
<protein>
    <submittedName>
        <fullName evidence="1">Uncharacterized protein</fullName>
    </submittedName>
</protein>
<proteinExistence type="predicted"/>